<accession>A0ABV3LXR4</accession>
<comment type="caution">
    <text evidence="1">The sequence shown here is derived from an EMBL/GenBank/DDBJ whole genome shotgun (WGS) entry which is preliminary data.</text>
</comment>
<gene>
    <name evidence="1" type="ORF">AB0887_20135</name>
</gene>
<dbReference type="EMBL" id="JBEYRS010000008">
    <property type="protein sequence ID" value="MEW2364237.1"/>
    <property type="molecule type" value="Genomic_DNA"/>
</dbReference>
<name>A0ABV3LXR4_9ACTN</name>
<evidence type="ECO:0000313" key="2">
    <source>
        <dbReference type="Proteomes" id="UP001553843"/>
    </source>
</evidence>
<proteinExistence type="predicted"/>
<dbReference type="RefSeq" id="WP_230903885.1">
    <property type="nucleotide sequence ID" value="NZ_CP086119.1"/>
</dbReference>
<protein>
    <submittedName>
        <fullName evidence="1">Uncharacterized protein</fullName>
    </submittedName>
</protein>
<evidence type="ECO:0000313" key="1">
    <source>
        <dbReference type="EMBL" id="MEW2364237.1"/>
    </source>
</evidence>
<dbReference type="Proteomes" id="UP001553843">
    <property type="component" value="Unassembled WGS sequence"/>
</dbReference>
<sequence>MNGERKHRTSASGHVCGACKRPVDTVVERHKSLGVYVPVWTAGPCRNPDCAEYVPEGAYIAWTRSGWERKSGRVRH</sequence>
<reference evidence="1 2" key="1">
    <citation type="submission" date="2024-06" db="EMBL/GenBank/DDBJ databases">
        <title>The Natural Products Discovery Center: Release of the First 8490 Sequenced Strains for Exploring Actinobacteria Biosynthetic Diversity.</title>
        <authorList>
            <person name="Kalkreuter E."/>
            <person name="Kautsar S.A."/>
            <person name="Yang D."/>
            <person name="Bader C.D."/>
            <person name="Teijaro C.N."/>
            <person name="Fluegel L."/>
            <person name="Davis C.M."/>
            <person name="Simpson J.R."/>
            <person name="Lauterbach L."/>
            <person name="Steele A.D."/>
            <person name="Gui C."/>
            <person name="Meng S."/>
            <person name="Li G."/>
            <person name="Viehrig K."/>
            <person name="Ye F."/>
            <person name="Su P."/>
            <person name="Kiefer A.F."/>
            <person name="Nichols A."/>
            <person name="Cepeda A.J."/>
            <person name="Yan W."/>
            <person name="Fan B."/>
            <person name="Jiang Y."/>
            <person name="Adhikari A."/>
            <person name="Zheng C.-J."/>
            <person name="Schuster L."/>
            <person name="Cowan T.M."/>
            <person name="Smanski M.J."/>
            <person name="Chevrette M.G."/>
            <person name="De Carvalho L.P.S."/>
            <person name="Shen B."/>
        </authorList>
    </citation>
    <scope>NUCLEOTIDE SEQUENCE [LARGE SCALE GENOMIC DNA]</scope>
    <source>
        <strain evidence="1 2">NPDC047833</strain>
    </source>
</reference>
<organism evidence="1 2">
    <name type="scientific">Streptomyces huasconensis</name>
    <dbReference type="NCBI Taxonomy" id="1854574"/>
    <lineage>
        <taxon>Bacteria</taxon>
        <taxon>Bacillati</taxon>
        <taxon>Actinomycetota</taxon>
        <taxon>Actinomycetes</taxon>
        <taxon>Kitasatosporales</taxon>
        <taxon>Streptomycetaceae</taxon>
        <taxon>Streptomyces</taxon>
    </lineage>
</organism>
<keyword evidence="2" id="KW-1185">Reference proteome</keyword>